<gene>
    <name evidence="1" type="ORF">H8Z83_13000</name>
</gene>
<keyword evidence="2" id="KW-1185">Reference proteome</keyword>
<protein>
    <submittedName>
        <fullName evidence="1">Uncharacterized protein</fullName>
    </submittedName>
</protein>
<reference evidence="1" key="1">
    <citation type="submission" date="2020-08" db="EMBL/GenBank/DDBJ databases">
        <title>Genome public.</title>
        <authorList>
            <person name="Liu C."/>
            <person name="Sun Q."/>
        </authorList>
    </citation>
    <scope>NUCLEOTIDE SEQUENCE</scope>
    <source>
        <strain evidence="1">BX15</strain>
    </source>
</reference>
<organism evidence="1 2">
    <name type="scientific">Dysosmobacter segnis</name>
    <dbReference type="NCBI Taxonomy" id="2763042"/>
    <lineage>
        <taxon>Bacteria</taxon>
        <taxon>Bacillati</taxon>
        <taxon>Bacillota</taxon>
        <taxon>Clostridia</taxon>
        <taxon>Eubacteriales</taxon>
        <taxon>Oscillospiraceae</taxon>
        <taxon>Dysosmobacter</taxon>
    </lineage>
</organism>
<proteinExistence type="predicted"/>
<evidence type="ECO:0000313" key="1">
    <source>
        <dbReference type="EMBL" id="MBC5771223.1"/>
    </source>
</evidence>
<dbReference type="RefSeq" id="WP_187015440.1">
    <property type="nucleotide sequence ID" value="NZ_JACOQI010000014.1"/>
</dbReference>
<name>A0A923MK78_9FIRM</name>
<comment type="caution">
    <text evidence="1">The sequence shown here is derived from an EMBL/GenBank/DDBJ whole genome shotgun (WGS) entry which is preliminary data.</text>
</comment>
<evidence type="ECO:0000313" key="2">
    <source>
        <dbReference type="Proteomes" id="UP000620327"/>
    </source>
</evidence>
<dbReference type="EMBL" id="JACOQI010000014">
    <property type="protein sequence ID" value="MBC5771223.1"/>
    <property type="molecule type" value="Genomic_DNA"/>
</dbReference>
<dbReference type="AlphaFoldDB" id="A0A923MK78"/>
<accession>A0A923MK78</accession>
<dbReference type="Proteomes" id="UP000620327">
    <property type="component" value="Unassembled WGS sequence"/>
</dbReference>
<sequence length="121" mass="13806">MGKRLFQHADRGGVLCSCCFATAKANAKGYKVYGEKELAMAAQRELARIRHMKNKPKDKLPDERFFSIFSSKTAMNNAPFFLKTPSLYCCIKYDSQWVPEIFFVDPVQIRGMRDKNGGSKQ</sequence>